<dbReference type="GO" id="GO:0016854">
    <property type="term" value="F:racemase and epimerase activity"/>
    <property type="evidence" value="ECO:0007669"/>
    <property type="project" value="UniProtKB-ARBA"/>
</dbReference>
<dbReference type="RefSeq" id="WP_373285691.1">
    <property type="nucleotide sequence ID" value="NZ_BMIR01000002.1"/>
</dbReference>
<dbReference type="HAMAP" id="MF_01933">
    <property type="entry name" value="MenC_2"/>
    <property type="match status" value="1"/>
</dbReference>
<dbReference type="SFLD" id="SFLDG00180">
    <property type="entry name" value="muconate_cycloisomerase"/>
    <property type="match status" value="1"/>
</dbReference>
<dbReference type="SFLD" id="SFLDS00001">
    <property type="entry name" value="Enolase"/>
    <property type="match status" value="1"/>
</dbReference>
<feature type="binding site" evidence="7">
    <location>
        <position position="218"/>
    </location>
    <ligand>
        <name>Mg(2+)</name>
        <dbReference type="ChEBI" id="CHEBI:18420"/>
    </ligand>
</feature>
<dbReference type="SUPFAM" id="SSF51604">
    <property type="entry name" value="Enolase C-terminal domain-like"/>
    <property type="match status" value="1"/>
</dbReference>
<evidence type="ECO:0000256" key="2">
    <source>
        <dbReference type="ARBA" id="ARBA00022428"/>
    </source>
</evidence>
<dbReference type="Gene3D" id="3.30.390.10">
    <property type="entry name" value="Enolase-like, N-terminal domain"/>
    <property type="match status" value="1"/>
</dbReference>
<comment type="cofactor">
    <cofactor evidence="1 7">
        <name>a divalent metal cation</name>
        <dbReference type="ChEBI" id="CHEBI:60240"/>
    </cofactor>
</comment>
<dbReference type="GO" id="GO:0000287">
    <property type="term" value="F:magnesium ion binding"/>
    <property type="evidence" value="ECO:0007669"/>
    <property type="project" value="UniProtKB-UniRule"/>
</dbReference>
<dbReference type="InterPro" id="IPR029017">
    <property type="entry name" value="Enolase-like_N"/>
</dbReference>
<comment type="pathway">
    <text evidence="7">Quinol/quinone metabolism; 1,4-dihydroxy-2-naphthoate biosynthesis; 1,4-dihydroxy-2-naphthoate from chorismate: step 4/7.</text>
</comment>
<dbReference type="SMART" id="SM00922">
    <property type="entry name" value="MR_MLE"/>
    <property type="match status" value="1"/>
</dbReference>
<dbReference type="InterPro" id="IPR047585">
    <property type="entry name" value="MenC"/>
</dbReference>
<comment type="pathway">
    <text evidence="7">Quinol/quinone metabolism; menaquinone biosynthesis.</text>
</comment>
<dbReference type="InterPro" id="IPR029065">
    <property type="entry name" value="Enolase_C-like"/>
</dbReference>
<dbReference type="GO" id="GO:0009234">
    <property type="term" value="P:menaquinone biosynthetic process"/>
    <property type="evidence" value="ECO:0007669"/>
    <property type="project" value="UniProtKB-UniRule"/>
</dbReference>
<evidence type="ECO:0000256" key="3">
    <source>
        <dbReference type="ARBA" id="ARBA00022723"/>
    </source>
</evidence>
<dbReference type="PANTHER" id="PTHR48073:SF5">
    <property type="entry name" value="O-SUCCINYLBENZOATE SYNTHASE"/>
    <property type="match status" value="1"/>
</dbReference>
<proteinExistence type="inferred from homology"/>
<dbReference type="SFLD" id="SFLDF00009">
    <property type="entry name" value="o-succinylbenzoate_synthase"/>
    <property type="match status" value="1"/>
</dbReference>
<name>A0A8J2VJD6_9BACL</name>
<keyword evidence="2 7" id="KW-0474">Menaquinone biosynthesis</keyword>
<evidence type="ECO:0000256" key="7">
    <source>
        <dbReference type="HAMAP-Rule" id="MF_01933"/>
    </source>
</evidence>
<dbReference type="Pfam" id="PF13378">
    <property type="entry name" value="MR_MLE_C"/>
    <property type="match status" value="1"/>
</dbReference>
<feature type="active site" description="Proton acceptor" evidence="7">
    <location>
        <position position="267"/>
    </location>
</feature>
<feature type="active site" description="Proton donor" evidence="7">
    <location>
        <position position="168"/>
    </location>
</feature>
<evidence type="ECO:0000313" key="9">
    <source>
        <dbReference type="EMBL" id="GGE32007.1"/>
    </source>
</evidence>
<evidence type="ECO:0000256" key="6">
    <source>
        <dbReference type="ARBA" id="ARBA00029491"/>
    </source>
</evidence>
<keyword evidence="3 7" id="KW-0479">Metal-binding</keyword>
<comment type="caution">
    <text evidence="9">The sequence shown here is derived from an EMBL/GenBank/DDBJ whole genome shotgun (WGS) entry which is preliminary data.</text>
</comment>
<dbReference type="PANTHER" id="PTHR48073">
    <property type="entry name" value="O-SUCCINYLBENZOATE SYNTHASE-RELATED"/>
    <property type="match status" value="1"/>
</dbReference>
<dbReference type="InterPro" id="IPR010197">
    <property type="entry name" value="OSBS/NAAAR"/>
</dbReference>
<dbReference type="GO" id="GO:0043748">
    <property type="term" value="F:O-succinylbenzoate synthase activity"/>
    <property type="evidence" value="ECO:0007669"/>
    <property type="project" value="UniProtKB-EC"/>
</dbReference>
<comment type="function">
    <text evidence="7">Converts 2-succinyl-6-hydroxy-2,4-cyclohexadiene-1-carboxylate (SHCHC) to 2-succinylbenzoate (OSB).</text>
</comment>
<keyword evidence="4 7" id="KW-0460">Magnesium</keyword>
<dbReference type="Proteomes" id="UP000628775">
    <property type="component" value="Unassembled WGS sequence"/>
</dbReference>
<dbReference type="CDD" id="cd03317">
    <property type="entry name" value="NAAAR"/>
    <property type="match status" value="1"/>
</dbReference>
<accession>A0A8J2VJD6</accession>
<reference evidence="9" key="2">
    <citation type="submission" date="2020-09" db="EMBL/GenBank/DDBJ databases">
        <authorList>
            <person name="Sun Q."/>
            <person name="Zhou Y."/>
        </authorList>
    </citation>
    <scope>NUCLEOTIDE SEQUENCE</scope>
    <source>
        <strain evidence="9">CGMCC 1.15371</strain>
    </source>
</reference>
<feature type="domain" description="Mandelate racemase/muconate lactonizing enzyme C-terminal" evidence="8">
    <location>
        <begin position="147"/>
        <end position="239"/>
    </location>
</feature>
<dbReference type="InterPro" id="IPR013342">
    <property type="entry name" value="Mandelate_racemase_C"/>
</dbReference>
<comment type="similarity">
    <text evidence="7">Belongs to the mandelate racemase/muconate lactonizing enzyme family. MenC type 2 subfamily.</text>
</comment>
<dbReference type="EMBL" id="BMIR01000002">
    <property type="protein sequence ID" value="GGE32007.1"/>
    <property type="molecule type" value="Genomic_DNA"/>
</dbReference>
<evidence type="ECO:0000256" key="5">
    <source>
        <dbReference type="ARBA" id="ARBA00023239"/>
    </source>
</evidence>
<gene>
    <name evidence="7 9" type="primary">menC</name>
    <name evidence="9" type="ORF">GCM10011391_08290</name>
</gene>
<dbReference type="InterPro" id="IPR036849">
    <property type="entry name" value="Enolase-like_C_sf"/>
</dbReference>
<sequence length="373" mass="41781">MSKAIRLEKIIVRKLKMRMKQPFVTSYGAVQNKTFLLIEAIDQSGQNGWGESVAMDYPWYTEETVKTTEHMVEDVLIPILFKMDIGHPDEVNRAFDPIRRNNMAKAALEGAVWDLYAKKQRLSLAKALGGNKTSIAVGVSLGLQDSFSKLVKQIEEKLEQGYKRFKFKIKPGQDIDYIRAIRQAFPTLAMMVDANSAYTLEDAAHLQQLDQFQLLMIEQPLAHDDIIDHARLQKQLKTPICLDESIHSLDDVRHAIELGSCQVINIKIGRVGGLTAAKQIHDLCKQHGVAVWCGGMLEAGVGRAHNIALTALPQFTLPGDTAGSSHYWYQDIIDPEVTVKNGEIQVPDAPGIGYEVNRQVVETYTIAEKVFQR</sequence>
<evidence type="ECO:0000256" key="1">
    <source>
        <dbReference type="ARBA" id="ARBA00001968"/>
    </source>
</evidence>
<keyword evidence="10" id="KW-1185">Reference proteome</keyword>
<evidence type="ECO:0000256" key="4">
    <source>
        <dbReference type="ARBA" id="ARBA00022842"/>
    </source>
</evidence>
<dbReference type="EC" id="4.2.1.113" evidence="6 7"/>
<dbReference type="InterPro" id="IPR013341">
    <property type="entry name" value="Mandelate_racemase_N_dom"/>
</dbReference>
<dbReference type="NCBIfam" id="TIGR01928">
    <property type="entry name" value="menC_lowGC_arch"/>
    <property type="match status" value="1"/>
</dbReference>
<feature type="binding site" evidence="7">
    <location>
        <position position="243"/>
    </location>
    <ligand>
        <name>Mg(2+)</name>
        <dbReference type="ChEBI" id="CHEBI:18420"/>
    </ligand>
</feature>
<dbReference type="SUPFAM" id="SSF54826">
    <property type="entry name" value="Enolase N-terminal domain-like"/>
    <property type="match status" value="1"/>
</dbReference>
<organism evidence="9 10">
    <name type="scientific">Pullulanibacillus camelliae</name>
    <dbReference type="NCBI Taxonomy" id="1707096"/>
    <lineage>
        <taxon>Bacteria</taxon>
        <taxon>Bacillati</taxon>
        <taxon>Bacillota</taxon>
        <taxon>Bacilli</taxon>
        <taxon>Bacillales</taxon>
        <taxon>Sporolactobacillaceae</taxon>
        <taxon>Pullulanibacillus</taxon>
    </lineage>
</organism>
<evidence type="ECO:0000259" key="8">
    <source>
        <dbReference type="SMART" id="SM00922"/>
    </source>
</evidence>
<comment type="catalytic activity">
    <reaction evidence="7">
        <text>(1R,6R)-6-hydroxy-2-succinyl-cyclohexa-2,4-diene-1-carboxylate = 2-succinylbenzoate + H2O</text>
        <dbReference type="Rhea" id="RHEA:10196"/>
        <dbReference type="ChEBI" id="CHEBI:15377"/>
        <dbReference type="ChEBI" id="CHEBI:18325"/>
        <dbReference type="ChEBI" id="CHEBI:58689"/>
        <dbReference type="EC" id="4.2.1.113"/>
    </reaction>
</comment>
<dbReference type="UniPathway" id="UPA00079"/>
<dbReference type="AlphaFoldDB" id="A0A8J2VJD6"/>
<feature type="binding site" evidence="7">
    <location>
        <position position="193"/>
    </location>
    <ligand>
        <name>Mg(2+)</name>
        <dbReference type="ChEBI" id="CHEBI:18420"/>
    </ligand>
</feature>
<protein>
    <recommendedName>
        <fullName evidence="6 7">o-succinylbenzoate synthase</fullName>
        <shortName evidence="7">OSB synthase</shortName>
        <shortName evidence="7">OSBS</shortName>
        <ecNumber evidence="6 7">4.2.1.113</ecNumber>
    </recommendedName>
    <alternativeName>
        <fullName evidence="7">4-(2'-carboxyphenyl)-4-oxybutyric acid synthase</fullName>
    </alternativeName>
    <alternativeName>
        <fullName evidence="7">o-succinylbenzoic acid synthase</fullName>
    </alternativeName>
</protein>
<evidence type="ECO:0000313" key="10">
    <source>
        <dbReference type="Proteomes" id="UP000628775"/>
    </source>
</evidence>
<dbReference type="Pfam" id="PF02746">
    <property type="entry name" value="MR_MLE_N"/>
    <property type="match status" value="1"/>
</dbReference>
<dbReference type="Gene3D" id="3.20.20.120">
    <property type="entry name" value="Enolase-like C-terminal domain"/>
    <property type="match status" value="1"/>
</dbReference>
<keyword evidence="5 7" id="KW-0456">Lyase</keyword>
<dbReference type="UniPathway" id="UPA01057">
    <property type="reaction ID" value="UER00165"/>
</dbReference>
<reference evidence="9" key="1">
    <citation type="journal article" date="2014" name="Int. J. Syst. Evol. Microbiol.">
        <title>Complete genome sequence of Corynebacterium casei LMG S-19264T (=DSM 44701T), isolated from a smear-ripened cheese.</title>
        <authorList>
            <consortium name="US DOE Joint Genome Institute (JGI-PGF)"/>
            <person name="Walter F."/>
            <person name="Albersmeier A."/>
            <person name="Kalinowski J."/>
            <person name="Ruckert C."/>
        </authorList>
    </citation>
    <scope>NUCLEOTIDE SEQUENCE</scope>
    <source>
        <strain evidence="9">CGMCC 1.15371</strain>
    </source>
</reference>